<gene>
    <name evidence="1" type="ORF">QTN89_21820</name>
</gene>
<accession>A0ABT7PNL1</accession>
<dbReference type="EMBL" id="JASZZN010000018">
    <property type="protein sequence ID" value="MDM4018102.1"/>
    <property type="molecule type" value="Genomic_DNA"/>
</dbReference>
<dbReference type="RefSeq" id="WP_289165743.1">
    <property type="nucleotide sequence ID" value="NZ_JASZZN010000018.1"/>
</dbReference>
<proteinExistence type="predicted"/>
<name>A0ABT7PNL1_9BACT</name>
<comment type="caution">
    <text evidence="1">The sequence shown here is derived from an EMBL/GenBank/DDBJ whole genome shotgun (WGS) entry which is preliminary data.</text>
</comment>
<dbReference type="Proteomes" id="UP001239462">
    <property type="component" value="Unassembled WGS sequence"/>
</dbReference>
<protein>
    <submittedName>
        <fullName evidence="1">Uncharacterized protein</fullName>
    </submittedName>
</protein>
<evidence type="ECO:0000313" key="2">
    <source>
        <dbReference type="Proteomes" id="UP001239462"/>
    </source>
</evidence>
<keyword evidence="2" id="KW-1185">Reference proteome</keyword>
<reference evidence="1 2" key="1">
    <citation type="submission" date="2023-06" db="EMBL/GenBank/DDBJ databases">
        <title>Roseiconus lacunae JC819 isolated from Gulf of Mannar region, Tamil Nadu.</title>
        <authorList>
            <person name="Pk S."/>
            <person name="Ch S."/>
            <person name="Ch V.R."/>
        </authorList>
    </citation>
    <scope>NUCLEOTIDE SEQUENCE [LARGE SCALE GENOMIC DNA]</scope>
    <source>
        <strain evidence="1 2">JC819</strain>
    </source>
</reference>
<sequence>MFDIEGSRGEFLRLLVEMGEEPAFVGRARAPELALRSLLIRCQTYRDELLLWPRRHFHVLRKLVAGKWWRLDSFVSDSDPRERFVKLSEQLPPLETDFSPSFFLTHRSALKAFVESAKRFNSTWTDFLASDVLDEVNERRTEFNRYYKIERECAMGNAALGLKFAPLPVLDPQYLETRFPLLDVPTIG</sequence>
<evidence type="ECO:0000313" key="1">
    <source>
        <dbReference type="EMBL" id="MDM4018102.1"/>
    </source>
</evidence>
<organism evidence="1 2">
    <name type="scientific">Roseiconus lacunae</name>
    <dbReference type="NCBI Taxonomy" id="2605694"/>
    <lineage>
        <taxon>Bacteria</taxon>
        <taxon>Pseudomonadati</taxon>
        <taxon>Planctomycetota</taxon>
        <taxon>Planctomycetia</taxon>
        <taxon>Pirellulales</taxon>
        <taxon>Pirellulaceae</taxon>
        <taxon>Roseiconus</taxon>
    </lineage>
</organism>